<evidence type="ECO:0000313" key="3">
    <source>
        <dbReference type="EMBL" id="RKP39269.1"/>
    </source>
</evidence>
<feature type="chain" id="PRO_5020376311" evidence="2">
    <location>
        <begin position="19"/>
        <end position="215"/>
    </location>
</feature>
<feature type="signal peptide" evidence="2">
    <location>
        <begin position="1"/>
        <end position="18"/>
    </location>
</feature>
<name>A0A4V1J5J4_9FUNG</name>
<feature type="compositionally biased region" description="Basic residues" evidence="1">
    <location>
        <begin position="95"/>
        <end position="104"/>
    </location>
</feature>
<reference evidence="4" key="1">
    <citation type="journal article" date="2018" name="Nat. Microbiol.">
        <title>Leveraging single-cell genomics to expand the fungal tree of life.</title>
        <authorList>
            <person name="Ahrendt S.R."/>
            <person name="Quandt C.A."/>
            <person name="Ciobanu D."/>
            <person name="Clum A."/>
            <person name="Salamov A."/>
            <person name="Andreopoulos B."/>
            <person name="Cheng J.F."/>
            <person name="Woyke T."/>
            <person name="Pelin A."/>
            <person name="Henrissat B."/>
            <person name="Reynolds N.K."/>
            <person name="Benny G.L."/>
            <person name="Smith M.E."/>
            <person name="James T.Y."/>
            <person name="Grigoriev I.V."/>
        </authorList>
    </citation>
    <scope>NUCLEOTIDE SEQUENCE [LARGE SCALE GENOMIC DNA]</scope>
    <source>
        <strain evidence="4">RSA 468</strain>
    </source>
</reference>
<dbReference type="AlphaFoldDB" id="A0A4V1J5J4"/>
<feature type="compositionally biased region" description="Low complexity" evidence="1">
    <location>
        <begin position="108"/>
        <end position="125"/>
    </location>
</feature>
<evidence type="ECO:0000256" key="2">
    <source>
        <dbReference type="SAM" id="SignalP"/>
    </source>
</evidence>
<feature type="compositionally biased region" description="Polar residues" evidence="1">
    <location>
        <begin position="147"/>
        <end position="169"/>
    </location>
</feature>
<protein>
    <submittedName>
        <fullName evidence="3">Uncharacterized protein</fullName>
    </submittedName>
</protein>
<dbReference type="EMBL" id="ML002284">
    <property type="protein sequence ID" value="RKP39269.1"/>
    <property type="molecule type" value="Genomic_DNA"/>
</dbReference>
<organism evidence="3 4">
    <name type="scientific">Dimargaris cristalligena</name>
    <dbReference type="NCBI Taxonomy" id="215637"/>
    <lineage>
        <taxon>Eukaryota</taxon>
        <taxon>Fungi</taxon>
        <taxon>Fungi incertae sedis</taxon>
        <taxon>Zoopagomycota</taxon>
        <taxon>Kickxellomycotina</taxon>
        <taxon>Dimargaritomycetes</taxon>
        <taxon>Dimargaritales</taxon>
        <taxon>Dimargaritaceae</taxon>
        <taxon>Dimargaris</taxon>
    </lineage>
</organism>
<gene>
    <name evidence="3" type="ORF">BJ085DRAFT_31133</name>
</gene>
<proteinExistence type="predicted"/>
<evidence type="ECO:0000256" key="1">
    <source>
        <dbReference type="SAM" id="MobiDB-lite"/>
    </source>
</evidence>
<feature type="region of interest" description="Disordered" evidence="1">
    <location>
        <begin position="82"/>
        <end position="169"/>
    </location>
</feature>
<evidence type="ECO:0000313" key="4">
    <source>
        <dbReference type="Proteomes" id="UP000268162"/>
    </source>
</evidence>
<dbReference type="Proteomes" id="UP000268162">
    <property type="component" value="Unassembled WGS sequence"/>
</dbReference>
<keyword evidence="2" id="KW-0732">Signal</keyword>
<accession>A0A4V1J5J4</accession>
<keyword evidence="4" id="KW-1185">Reference proteome</keyword>
<sequence length="215" mass="23048">MQLRVSPIFVMAIVGTAAILPAGLAVQSVPVAHSPPGNLTKREPADAAYLPRVVRSAEPPVPIERREPCLLERRRPLRRRLVSKATVDQQAKRDLIKRHCHHPRHDTTSGSSTSTSSSGSNTDNGETTEEEDLNETEKVTSGGSGSINGEMQTQESTNSNEVTSGGFGNTTTVDTSLQLQSVDTKMILSNGMVLINSSGFFAKGTKEFTTEDGAD</sequence>